<proteinExistence type="predicted"/>
<evidence type="ECO:0000313" key="2">
    <source>
        <dbReference type="Proteomes" id="UP000233722"/>
    </source>
</evidence>
<dbReference type="AlphaFoldDB" id="A0A2N3QND3"/>
<reference evidence="1 2" key="1">
    <citation type="submission" date="2017-10" db="EMBL/GenBank/DDBJ databases">
        <title>Bifidobacterium genomics.</title>
        <authorList>
            <person name="Lugli G.A."/>
            <person name="Milani C."/>
            <person name="Mancabelli L."/>
        </authorList>
    </citation>
    <scope>NUCLEOTIDE SEQUENCE [LARGE SCALE GENOMIC DNA]</scope>
    <source>
        <strain evidence="1 2">1747B</strain>
    </source>
</reference>
<comment type="caution">
    <text evidence="1">The sequence shown here is derived from an EMBL/GenBank/DDBJ whole genome shotgun (WGS) entry which is preliminary data.</text>
</comment>
<evidence type="ECO:0000313" key="1">
    <source>
        <dbReference type="EMBL" id="PKU93173.1"/>
    </source>
</evidence>
<name>A0A2N3QND3_9BIFI</name>
<organism evidence="1 2">
    <name type="scientific">Bifidobacterium pseudolongum subsp. globosum</name>
    <dbReference type="NCBI Taxonomy" id="1690"/>
    <lineage>
        <taxon>Bacteria</taxon>
        <taxon>Bacillati</taxon>
        <taxon>Actinomycetota</taxon>
        <taxon>Actinomycetes</taxon>
        <taxon>Bifidobacteriales</taxon>
        <taxon>Bifidobacteriaceae</taxon>
        <taxon>Bifidobacterium</taxon>
    </lineage>
</organism>
<dbReference type="EMBL" id="PCHA01000037">
    <property type="protein sequence ID" value="PKU93173.1"/>
    <property type="molecule type" value="Genomic_DNA"/>
</dbReference>
<dbReference type="Proteomes" id="UP000233722">
    <property type="component" value="Unassembled WGS sequence"/>
</dbReference>
<gene>
    <name evidence="1" type="ORF">CQR45_1703</name>
</gene>
<protein>
    <submittedName>
        <fullName evidence="1">Uncharacterized protein</fullName>
    </submittedName>
</protein>
<dbReference type="RefSeq" id="WP_101431091.1">
    <property type="nucleotide sequence ID" value="NZ_PCHA01000037.1"/>
</dbReference>
<sequence>MPDTPIKLTLEADWGTSETKKGDKKLHGRIYRIKAGQYMFVSAAYDGSKIKFRAWPCTRAGKHEHNPMFVGTDMTIGRFLARFGYINEESGRKQREARLIDTIDDTTADGSPLKVATYHVSPPMGGQHRTSTITVTTRPVGRSNIRTVRVDYPDGTHDVSESIGWDTDAQALGKLGITVVDPDEPDWHTTARDLLAQAMRHNHDDGSIIQLGGGNWDALLDVRCDRPDLTAWSEQWVYTYTVNSHGVGEFTPAPRNPRLPRHARRNRTSMIRALFIEGASGTYTRTDAETLFDQWLSDEHEGMGAPLALTEAADA</sequence>
<accession>A0A2N3QND3</accession>